<dbReference type="EMBL" id="MK072068">
    <property type="protein sequence ID" value="AYV78013.1"/>
    <property type="molecule type" value="Genomic_DNA"/>
</dbReference>
<dbReference type="Gene3D" id="1.10.10.10">
    <property type="entry name" value="Winged helix-like DNA-binding domain superfamily/Winged helix DNA-binding domain"/>
    <property type="match status" value="2"/>
</dbReference>
<dbReference type="InterPro" id="IPR036388">
    <property type="entry name" value="WH-like_DNA-bd_sf"/>
</dbReference>
<dbReference type="SUPFAM" id="SSF54060">
    <property type="entry name" value="His-Me finger endonucleases"/>
    <property type="match status" value="2"/>
</dbReference>
<dbReference type="Gene3D" id="3.90.75.20">
    <property type="match status" value="1"/>
</dbReference>
<proteinExistence type="predicted"/>
<accession>A0A3G4ZWN5</accession>
<organism evidence="2">
    <name type="scientific">Edafosvirus sp</name>
    <dbReference type="NCBI Taxonomy" id="2487765"/>
    <lineage>
        <taxon>Viruses</taxon>
        <taxon>Varidnaviria</taxon>
        <taxon>Bamfordvirae</taxon>
        <taxon>Nucleocytoviricota</taxon>
        <taxon>Megaviricetes</taxon>
        <taxon>Imitervirales</taxon>
        <taxon>Mimiviridae</taxon>
        <taxon>Klosneuvirinae</taxon>
    </lineage>
</organism>
<gene>
    <name evidence="2" type="ORF">Edafosvirus3_91</name>
</gene>
<dbReference type="InterPro" id="IPR010902">
    <property type="entry name" value="NUMOD4"/>
</dbReference>
<name>A0A3G4ZWN5_9VIRU</name>
<keyword evidence="2" id="KW-0255">Endonuclease</keyword>
<dbReference type="SMART" id="SM00497">
    <property type="entry name" value="IENR1"/>
    <property type="match status" value="1"/>
</dbReference>
<reference evidence="2" key="1">
    <citation type="submission" date="2018-10" db="EMBL/GenBank/DDBJ databases">
        <title>Hidden diversity of soil giant viruses.</title>
        <authorList>
            <person name="Schulz F."/>
            <person name="Alteio L."/>
            <person name="Goudeau D."/>
            <person name="Ryan E.M."/>
            <person name="Malmstrom R.R."/>
            <person name="Blanchard J."/>
            <person name="Woyke T."/>
        </authorList>
    </citation>
    <scope>NUCLEOTIDE SEQUENCE</scope>
    <source>
        <strain evidence="2">EDV1</strain>
    </source>
</reference>
<dbReference type="InterPro" id="IPR003647">
    <property type="entry name" value="Intron_nuc_1_rpt"/>
</dbReference>
<dbReference type="GO" id="GO:0004519">
    <property type="term" value="F:endonuclease activity"/>
    <property type="evidence" value="ECO:0007669"/>
    <property type="project" value="UniProtKB-KW"/>
</dbReference>
<dbReference type="InterPro" id="IPR044925">
    <property type="entry name" value="His-Me_finger_sf"/>
</dbReference>
<dbReference type="Pfam" id="PF13392">
    <property type="entry name" value="HNH_3"/>
    <property type="match status" value="2"/>
</dbReference>
<dbReference type="InterPro" id="IPR003615">
    <property type="entry name" value="HNH_nuc"/>
</dbReference>
<protein>
    <submittedName>
        <fullName evidence="2">HNH endonuclease</fullName>
    </submittedName>
</protein>
<keyword evidence="2" id="KW-0378">Hydrolase</keyword>
<feature type="domain" description="HNH nuclease" evidence="1">
    <location>
        <begin position="231"/>
        <end position="280"/>
    </location>
</feature>
<sequence length="341" mass="40265">MVVWKKAKGYSKYEMSDEGETRSDKTKNILVKNIEGGYYKVTLTDDNGKRCPRLVYRLIALAHIPNTDETKKTVDHINANKLDDSVKNLRWVIKSVNNRNPNNHKKERNDKIIQKDQFGKKVKTWKNMKEIEDSKEFTYDGVRRCCNKILETYKKYVWEWDDPSRHIVKEEIDIDDDEYMEIKNVRDCEFPNYKMSKDAKYVVNVISKKAVRKFVDDVGYYACEIYDSKHEKHKLLWHRLYYCLVNDVPYTDKLVVNHIDKNRLNDHIDNLELITQKENTQKAVGKKVNQIDMKTKKIIKSFNSLGDASRAVNKNGTSCISKVCNGKQKYAYGYKWTWNTD</sequence>
<dbReference type="Pfam" id="PF07463">
    <property type="entry name" value="NUMOD4"/>
    <property type="match status" value="1"/>
</dbReference>
<feature type="domain" description="HNH nuclease" evidence="1">
    <location>
        <begin position="37"/>
        <end position="98"/>
    </location>
</feature>
<evidence type="ECO:0000313" key="2">
    <source>
        <dbReference type="EMBL" id="AYV78013.1"/>
    </source>
</evidence>
<keyword evidence="2" id="KW-0540">Nuclease</keyword>
<evidence type="ECO:0000259" key="1">
    <source>
        <dbReference type="SMART" id="SM00507"/>
    </source>
</evidence>
<dbReference type="SMART" id="SM00507">
    <property type="entry name" value="HNHc"/>
    <property type="match status" value="2"/>
</dbReference>